<protein>
    <submittedName>
        <fullName evidence="1">Uncharacterized protein</fullName>
    </submittedName>
</protein>
<reference evidence="1" key="1">
    <citation type="submission" date="2023-10" db="EMBL/GenBank/DDBJ databases">
        <authorList>
            <person name="Chen Y."/>
            <person name="Shah S."/>
            <person name="Dougan E. K."/>
            <person name="Thang M."/>
            <person name="Chan C."/>
        </authorList>
    </citation>
    <scope>NUCLEOTIDE SEQUENCE [LARGE SCALE GENOMIC DNA]</scope>
</reference>
<comment type="caution">
    <text evidence="1">The sequence shown here is derived from an EMBL/GenBank/DDBJ whole genome shotgun (WGS) entry which is preliminary data.</text>
</comment>
<organism evidence="1 2">
    <name type="scientific">Prorocentrum cordatum</name>
    <dbReference type="NCBI Taxonomy" id="2364126"/>
    <lineage>
        <taxon>Eukaryota</taxon>
        <taxon>Sar</taxon>
        <taxon>Alveolata</taxon>
        <taxon>Dinophyceae</taxon>
        <taxon>Prorocentrales</taxon>
        <taxon>Prorocentraceae</taxon>
        <taxon>Prorocentrum</taxon>
    </lineage>
</organism>
<dbReference type="Proteomes" id="UP001189429">
    <property type="component" value="Unassembled WGS sequence"/>
</dbReference>
<accession>A0ABN9T826</accession>
<feature type="non-terminal residue" evidence="1">
    <location>
        <position position="224"/>
    </location>
</feature>
<sequence>GPPPPAARAAGRERSLTLHAWEGDVLGAALGMTDTGAVILNIREGGLLDGWNEANPKERVYPGLVITGVNGARGYWAIVESLKRPGVLTLTVSDQPPPTAGPKWFEDIAAMGRSVVPQEDGPSADSLFSSLPNVVAGDGGVDQCSICLDDIGPDEVLVELPRTVRSEIMKSVRSENLIQSEFLRKYVIPRISSGQRPQAGPMQYVPWLEWLAYVQYISHERMWK</sequence>
<evidence type="ECO:0000313" key="1">
    <source>
        <dbReference type="EMBL" id="CAK0840792.1"/>
    </source>
</evidence>
<name>A0ABN9T826_9DINO</name>
<dbReference type="EMBL" id="CAUYUJ010014400">
    <property type="protein sequence ID" value="CAK0840792.1"/>
    <property type="molecule type" value="Genomic_DNA"/>
</dbReference>
<feature type="non-terminal residue" evidence="1">
    <location>
        <position position="1"/>
    </location>
</feature>
<evidence type="ECO:0000313" key="2">
    <source>
        <dbReference type="Proteomes" id="UP001189429"/>
    </source>
</evidence>
<gene>
    <name evidence="1" type="ORF">PCOR1329_LOCUS36138</name>
</gene>
<proteinExistence type="predicted"/>
<keyword evidence="2" id="KW-1185">Reference proteome</keyword>